<dbReference type="SUPFAM" id="SSF50129">
    <property type="entry name" value="GroES-like"/>
    <property type="match status" value="1"/>
</dbReference>
<sequence>MTPTPNECSLMAGQLDLIGQVRSQHKLSDDSIVISGMSSLLPSCRTVDEFKQKLYNMENLVSSEGLRWDFKHPDLAPAAGMAPDLDRFDAQFFGVNSRLGHFMDPMSRKGLEQAYQAIYDAGVSPSQLNGKKVAVFFGSSFSDTEMYGITENIAKNGSGMLGSSKTMFANRISYWLNIRGPSIGIDELDCSSSIALEAAYSVIRSGECDAAIVGGAYLGLHPHAAVHHGRLSAAVSKDGNTKSFSQDADGYVLSDTVGVVFLQKAKDAKRVYAELLHVKNEFISLLSDERGPKFGYIRNPQIVAGFVRQFYKETQVSPEAVEYVEAYGTGVPDADKSELEALEEVYCKDRHDPLLVGTVTSNIGLAEAASGMAALTKVLLGYYTGKIAANLHCDNPRQDVAALREGRMRIVTEHQPFNRQYVAINGMSFAGVNSHVLLHGRYKSKELSRYQASFPRLVTLSGRQESAITKLFVDFKSRPIDAEELALLHNIHLYNISGHLSRGYTILDTDENKKTISLCEKAVYFDDARRPLWFVYSGMGSQWAGMGAQLMRIPTFAAAIERCHKVLAPQGVDIVHIITSPDKEVLKDIRNCFVGIAAIQIGLTDILYELGLKPDGIIGHSVGEQGCAYADGCLTTEEMIMSAFYRGQVSLTTPLKKGSMAAVGLGYEQISKMCPPEIDVACHNGSNSSTISGPIDVMKAFVAELTAKGVFAREVPSSNIAYHSRYISNAGPELRKLLQGVLKNPKPRSERWLSTSVPQSQWNKDEAKYCSSEYLTNNLLNPVLFEETSRLIPNNAVCVEIAPHGLLQAILKRSLPAEIRNIPLTNRSHPDPVLFLLQAVGDLYMQGYLPDVQALYPKVEFPVSSETPMLSHLVEWNHSEKWDMTIFNGGKRRVAAACEFVKSIHDDEYSYLRGHVVREKLCYPFAAALVTAWDTLAMHLEIPKRQDPVQFRDVHLYAQPTLHDQRPLRLSVALNKGSGRFEILNENSRVASGYIRSVKHSVTAKNNDTEMELSSKDIYQLLQDRDYNYSGEFVSLEAASESLDQAALVWRDNWVTFIDGLLQMNMLRQAHNAVSLPTQIRRLDLNPRNHLQGAYSLNGKTVLNAYFSYIHDLTTCGGVTLQNIKYRNLPPVSQDSNRVDLVVPVRDRGTNKLLGGVQQQIRLKNAVTLQCSKIGDLDSLHYVEAPPLQPTYLAVTVHYAGLCTADVKRAIGVTPCDSNLYGMDYSGTTESGERVMGIVHSGAASSVVRAQPELLWPVPAHWSLEDAATVPLAYVHAFYCLIIKGRMRPKYDVLVHGGTGALGQAAIAVALAYGCRVFTTVSDSRKKKFLQKLYPELKGEQIGISRDHSFSDNVLIATNGKGCDIVLSGVKGPLKNASLKCLAFSGIFIDTVQLQDGEKYELGMFFMTKQRSYVATDLSSLFTEQKYDEMKFLQMMLTEGIGRGYVRPLSRVSYAPQDVARAFRLLAASKHRGRVLLKMQDSVTNAYPRIICNPDESHLMFWDSGALGVQLTDKLVQRGAKNIYICSASLNQYQHYKIGSWRNLGVKVITVEKMIDGKNTISDVINDASRLGLIEGICVAITNVSDDKHEQELTAFINSLDAASRSLCRDLKYFAVISRVTSVGQDTCIARAKCGFTATCLDLSGLSKASSHDFAEAAERALCSMSPVVQAQPAQASTPGMFKQITELAGISDQQNISPDITLQELGMADAKVPLVSSFLNIAYNISLKAESISQLTLNKIHKLVESASDVIPDHVSGLALFFSTVVKDELLATTDMVVVPTLYKDIALSSDEFDVKKRYMCIVPGMEGHLERFHVLCERLKLPALVLQPGLDRPAETVKETAQRYAKVLTNKLGIQNNFYLLGYETGVFVALELAAILEDHGLTGTVFCVGGSPDDLQEILQEQLRAYKTEAHLQDSVIRHMSKLLVGEDIPNLDDVLRDATTWAEKVDACMRVLLGRLQHSAQYARGLIEAALASIKRSRDYVAPAHKLRSQLVLLRAASANVTVPAPVLQRYSQRPVAVHQLRTPLSFICNDMECQAIINRNLDTEIKSEFEMKNLCIAYNLNTYSSKKV</sequence>
<dbReference type="InterPro" id="IPR020841">
    <property type="entry name" value="PKS_Beta-ketoAc_synthase_dom"/>
</dbReference>
<dbReference type="SUPFAM" id="SSF53901">
    <property type="entry name" value="Thiolase-like"/>
    <property type="match status" value="1"/>
</dbReference>
<keyword evidence="3" id="KW-1185">Reference proteome</keyword>
<dbReference type="Gene3D" id="3.90.180.10">
    <property type="entry name" value="Medium-chain alcohol dehydrogenases, catalytic domain"/>
    <property type="match status" value="1"/>
</dbReference>
<organism evidence="2 3">
    <name type="scientific">Mythimna separata</name>
    <name type="common">Oriental armyworm</name>
    <name type="synonym">Pseudaletia separata</name>
    <dbReference type="NCBI Taxonomy" id="271217"/>
    <lineage>
        <taxon>Eukaryota</taxon>
        <taxon>Metazoa</taxon>
        <taxon>Ecdysozoa</taxon>
        <taxon>Arthropoda</taxon>
        <taxon>Hexapoda</taxon>
        <taxon>Insecta</taxon>
        <taxon>Pterygota</taxon>
        <taxon>Neoptera</taxon>
        <taxon>Endopterygota</taxon>
        <taxon>Lepidoptera</taxon>
        <taxon>Glossata</taxon>
        <taxon>Ditrysia</taxon>
        <taxon>Noctuoidea</taxon>
        <taxon>Noctuidae</taxon>
        <taxon>Noctuinae</taxon>
        <taxon>Hadenini</taxon>
        <taxon>Mythimna</taxon>
    </lineage>
</organism>
<dbReference type="Gene3D" id="3.10.129.110">
    <property type="entry name" value="Polyketide synthase dehydratase"/>
    <property type="match status" value="1"/>
</dbReference>
<dbReference type="InterPro" id="IPR001227">
    <property type="entry name" value="Ac_transferase_dom_sf"/>
</dbReference>
<dbReference type="SUPFAM" id="SSF55048">
    <property type="entry name" value="Probable ACP-binding domain of malonyl-CoA ACP transacylase"/>
    <property type="match status" value="1"/>
</dbReference>
<dbReference type="PANTHER" id="PTHR43775">
    <property type="entry name" value="FATTY ACID SYNTHASE"/>
    <property type="match status" value="1"/>
</dbReference>
<evidence type="ECO:0000313" key="2">
    <source>
        <dbReference type="EMBL" id="KAJ8711412.1"/>
    </source>
</evidence>
<dbReference type="CDD" id="cd00833">
    <property type="entry name" value="PKS"/>
    <property type="match status" value="1"/>
</dbReference>
<dbReference type="PANTHER" id="PTHR43775:SF23">
    <property type="entry name" value="FATTY ACID SYNTHASE 3"/>
    <property type="match status" value="1"/>
</dbReference>
<dbReference type="InterPro" id="IPR016039">
    <property type="entry name" value="Thiolase-like"/>
</dbReference>
<dbReference type="InterPro" id="IPR011032">
    <property type="entry name" value="GroES-like_sf"/>
</dbReference>
<dbReference type="InterPro" id="IPR042104">
    <property type="entry name" value="PKS_dehydratase_sf"/>
</dbReference>
<dbReference type="Gene3D" id="3.30.70.3290">
    <property type="match status" value="1"/>
</dbReference>
<dbReference type="SMART" id="SM00829">
    <property type="entry name" value="PKS_ER"/>
    <property type="match status" value="1"/>
</dbReference>
<dbReference type="SMART" id="SM00825">
    <property type="entry name" value="PKS_KS"/>
    <property type="match status" value="1"/>
</dbReference>
<dbReference type="Gene3D" id="3.40.47.10">
    <property type="match status" value="1"/>
</dbReference>
<dbReference type="InterPro" id="IPR014030">
    <property type="entry name" value="Ketoacyl_synth_N"/>
</dbReference>
<dbReference type="InterPro" id="IPR020843">
    <property type="entry name" value="ER"/>
</dbReference>
<feature type="domain" description="Ketosynthase family 3 (KS3)" evidence="1">
    <location>
        <begin position="29"/>
        <end position="440"/>
    </location>
</feature>
<dbReference type="InterPro" id="IPR032821">
    <property type="entry name" value="PKS_assoc"/>
</dbReference>
<dbReference type="Pfam" id="PF02801">
    <property type="entry name" value="Ketoacyl-synt_C"/>
    <property type="match status" value="1"/>
</dbReference>
<dbReference type="Pfam" id="PF13602">
    <property type="entry name" value="ADH_zinc_N_2"/>
    <property type="match status" value="1"/>
</dbReference>
<evidence type="ECO:0000259" key="1">
    <source>
        <dbReference type="PROSITE" id="PS52004"/>
    </source>
</evidence>
<comment type="caution">
    <text evidence="2">The sequence shown here is derived from an EMBL/GenBank/DDBJ whole genome shotgun (WGS) entry which is preliminary data.</text>
</comment>
<dbReference type="GO" id="GO:0016491">
    <property type="term" value="F:oxidoreductase activity"/>
    <property type="evidence" value="ECO:0007669"/>
    <property type="project" value="InterPro"/>
</dbReference>
<dbReference type="EMBL" id="JARGEI010000022">
    <property type="protein sequence ID" value="KAJ8711412.1"/>
    <property type="molecule type" value="Genomic_DNA"/>
</dbReference>
<name>A0AAD7YDX4_MYTSE</name>
<proteinExistence type="predicted"/>
<dbReference type="SUPFAM" id="SSF52151">
    <property type="entry name" value="FabD/lysophospholipase-like"/>
    <property type="match status" value="1"/>
</dbReference>
<dbReference type="InterPro" id="IPR029058">
    <property type="entry name" value="AB_hydrolase_fold"/>
</dbReference>
<dbReference type="SUPFAM" id="SSF51735">
    <property type="entry name" value="NAD(P)-binding Rossmann-fold domains"/>
    <property type="match status" value="1"/>
</dbReference>
<dbReference type="SMART" id="SM00827">
    <property type="entry name" value="PKS_AT"/>
    <property type="match status" value="1"/>
</dbReference>
<dbReference type="InterPro" id="IPR050091">
    <property type="entry name" value="PKS_NRPS_Biosynth_Enz"/>
</dbReference>
<dbReference type="InterPro" id="IPR016036">
    <property type="entry name" value="Malonyl_transacylase_ACP-bd"/>
</dbReference>
<dbReference type="Pfam" id="PF00698">
    <property type="entry name" value="Acyl_transf_1"/>
    <property type="match status" value="1"/>
</dbReference>
<dbReference type="InterPro" id="IPR036291">
    <property type="entry name" value="NAD(P)-bd_dom_sf"/>
</dbReference>
<dbReference type="InterPro" id="IPR014043">
    <property type="entry name" value="Acyl_transferase_dom"/>
</dbReference>
<dbReference type="SUPFAM" id="SSF53474">
    <property type="entry name" value="alpha/beta-Hydrolases"/>
    <property type="match status" value="1"/>
</dbReference>
<accession>A0AAD7YDX4</accession>
<dbReference type="GO" id="GO:0004312">
    <property type="term" value="F:fatty acid synthase activity"/>
    <property type="evidence" value="ECO:0007669"/>
    <property type="project" value="TreeGrafter"/>
</dbReference>
<dbReference type="CDD" id="cd05195">
    <property type="entry name" value="enoyl_red"/>
    <property type="match status" value="1"/>
</dbReference>
<dbReference type="PROSITE" id="PS52004">
    <property type="entry name" value="KS3_2"/>
    <property type="match status" value="1"/>
</dbReference>
<reference evidence="2" key="1">
    <citation type="submission" date="2023-03" db="EMBL/GenBank/DDBJ databases">
        <title>Chromosome-level genomes of two armyworms, Mythimna separata and Mythimna loreyi, provide insights into the biosynthesis and reception of sex pheromones.</title>
        <authorList>
            <person name="Zhao H."/>
        </authorList>
    </citation>
    <scope>NUCLEOTIDE SEQUENCE</scope>
    <source>
        <strain evidence="2">BeijingLab</strain>
        <tissue evidence="2">Pupa</tissue>
    </source>
</reference>
<dbReference type="Gene3D" id="3.40.50.720">
    <property type="entry name" value="NAD(P)-binding Rossmann-like Domain"/>
    <property type="match status" value="1"/>
</dbReference>
<dbReference type="InterPro" id="IPR014031">
    <property type="entry name" value="Ketoacyl_synth_C"/>
</dbReference>
<dbReference type="Gene3D" id="3.40.50.1820">
    <property type="entry name" value="alpha/beta hydrolase"/>
    <property type="match status" value="1"/>
</dbReference>
<dbReference type="InterPro" id="IPR016035">
    <property type="entry name" value="Acyl_Trfase/lysoPLipase"/>
</dbReference>
<dbReference type="Pfam" id="PF00109">
    <property type="entry name" value="ketoacyl-synt"/>
    <property type="match status" value="1"/>
</dbReference>
<dbReference type="Pfam" id="PF16197">
    <property type="entry name" value="KAsynt_C_assoc"/>
    <property type="match status" value="1"/>
</dbReference>
<dbReference type="Proteomes" id="UP001231518">
    <property type="component" value="Chromosome 21"/>
</dbReference>
<evidence type="ECO:0000313" key="3">
    <source>
        <dbReference type="Proteomes" id="UP001231518"/>
    </source>
</evidence>
<protein>
    <recommendedName>
        <fullName evidence="1">Ketosynthase family 3 (KS3) domain-containing protein</fullName>
    </recommendedName>
</protein>
<gene>
    <name evidence="2" type="ORF">PYW07_008654</name>
</gene>
<dbReference type="Gene3D" id="3.40.366.10">
    <property type="entry name" value="Malonyl-Coenzyme A Acyl Carrier Protein, domain 2"/>
    <property type="match status" value="1"/>
</dbReference>
<dbReference type="GO" id="GO:0006633">
    <property type="term" value="P:fatty acid biosynthetic process"/>
    <property type="evidence" value="ECO:0007669"/>
    <property type="project" value="TreeGrafter"/>
</dbReference>